<dbReference type="Pfam" id="PF13406">
    <property type="entry name" value="SLT_2"/>
    <property type="match status" value="1"/>
</dbReference>
<name>A0ABV8UBL2_9PROT</name>
<dbReference type="InterPro" id="IPR043426">
    <property type="entry name" value="MltB-like"/>
</dbReference>
<dbReference type="RefSeq" id="WP_082719788.1">
    <property type="nucleotide sequence ID" value="NZ_JBHSCR010000007.1"/>
</dbReference>
<evidence type="ECO:0000313" key="4">
    <source>
        <dbReference type="Proteomes" id="UP001595776"/>
    </source>
</evidence>
<dbReference type="PANTHER" id="PTHR30163">
    <property type="entry name" value="MEMBRANE-BOUND LYTIC MUREIN TRANSGLYCOSYLASE B"/>
    <property type="match status" value="1"/>
</dbReference>
<dbReference type="InterPro" id="IPR023346">
    <property type="entry name" value="Lysozyme-like_dom_sf"/>
</dbReference>
<gene>
    <name evidence="3" type="ORF">ACFO5Q_10070</name>
</gene>
<proteinExistence type="predicted"/>
<dbReference type="SUPFAM" id="SSF53955">
    <property type="entry name" value="Lysozyme-like"/>
    <property type="match status" value="1"/>
</dbReference>
<dbReference type="NCBIfam" id="TIGR02283">
    <property type="entry name" value="MltB_2"/>
    <property type="match status" value="1"/>
</dbReference>
<feature type="chain" id="PRO_5046871032" evidence="1">
    <location>
        <begin position="26"/>
        <end position="358"/>
    </location>
</feature>
<dbReference type="InterPro" id="IPR031304">
    <property type="entry name" value="SLT_2"/>
</dbReference>
<feature type="signal peptide" evidence="1">
    <location>
        <begin position="1"/>
        <end position="25"/>
    </location>
</feature>
<organism evidence="3 4">
    <name type="scientific">Kordiimonas lipolytica</name>
    <dbReference type="NCBI Taxonomy" id="1662421"/>
    <lineage>
        <taxon>Bacteria</taxon>
        <taxon>Pseudomonadati</taxon>
        <taxon>Pseudomonadota</taxon>
        <taxon>Alphaproteobacteria</taxon>
        <taxon>Kordiimonadales</taxon>
        <taxon>Kordiimonadaceae</taxon>
        <taxon>Kordiimonas</taxon>
    </lineage>
</organism>
<dbReference type="InterPro" id="IPR011970">
    <property type="entry name" value="MltB_2"/>
</dbReference>
<evidence type="ECO:0000313" key="3">
    <source>
        <dbReference type="EMBL" id="MFC4348191.1"/>
    </source>
</evidence>
<dbReference type="Gene3D" id="1.10.8.350">
    <property type="entry name" value="Bacterial muramidase"/>
    <property type="match status" value="1"/>
</dbReference>
<keyword evidence="4" id="KW-1185">Reference proteome</keyword>
<accession>A0ABV8UBL2</accession>
<dbReference type="EMBL" id="JBHSCR010000007">
    <property type="protein sequence ID" value="MFC4348191.1"/>
    <property type="molecule type" value="Genomic_DNA"/>
</dbReference>
<evidence type="ECO:0000256" key="1">
    <source>
        <dbReference type="SAM" id="SignalP"/>
    </source>
</evidence>
<dbReference type="Proteomes" id="UP001595776">
    <property type="component" value="Unassembled WGS sequence"/>
</dbReference>
<dbReference type="PANTHER" id="PTHR30163:SF8">
    <property type="entry name" value="LYTIC MUREIN TRANSGLYCOSYLASE"/>
    <property type="match status" value="1"/>
</dbReference>
<sequence length="358" mass="39922">MHKRRVLKSVLGIFLSLTVSHASFASDDAASAAAAVPQPAQDAAFKSWLEGVRTEALERGIKADTLDQVLPTIVPVERVIKRDRNQPEVKQTYALYLKSRVSEWRKEKGALMMKEHGEALRSAGQRFGVQPRFIAAIWGIETNYGTVPLSYSVFDAVATLAYDKRRATRFRRELFAALEILDKGYAEFDLMKGSWAGAMGQPQFMPESYLKFAVDHDGDGSPNIWTSKPDVFASIAHYLNSYGWQDDQTWGRKVKLPKGGEVSLQGAQTDGLKPDSWCAAYKSMGVWRDLQDWQALGVRRLNGKDLPPRSIPAALIVGDEGDDEGYLVYRNFCSVMRYNPSFKYALAVGLLSDVIAKD</sequence>
<dbReference type="Gene3D" id="1.10.530.10">
    <property type="match status" value="1"/>
</dbReference>
<feature type="domain" description="Transglycosylase SLT" evidence="2">
    <location>
        <begin position="45"/>
        <end position="353"/>
    </location>
</feature>
<keyword evidence="1" id="KW-0732">Signal</keyword>
<evidence type="ECO:0000259" key="2">
    <source>
        <dbReference type="Pfam" id="PF13406"/>
    </source>
</evidence>
<reference evidence="4" key="1">
    <citation type="journal article" date="2019" name="Int. J. Syst. Evol. Microbiol.">
        <title>The Global Catalogue of Microorganisms (GCM) 10K type strain sequencing project: providing services to taxonomists for standard genome sequencing and annotation.</title>
        <authorList>
            <consortium name="The Broad Institute Genomics Platform"/>
            <consortium name="The Broad Institute Genome Sequencing Center for Infectious Disease"/>
            <person name="Wu L."/>
            <person name="Ma J."/>
        </authorList>
    </citation>
    <scope>NUCLEOTIDE SEQUENCE [LARGE SCALE GENOMIC DNA]</scope>
    <source>
        <strain evidence="4">CGMCC 1.15304</strain>
    </source>
</reference>
<protein>
    <submittedName>
        <fullName evidence="3">Lytic transglycosylase domain-containing protein</fullName>
    </submittedName>
</protein>
<comment type="caution">
    <text evidence="3">The sequence shown here is derived from an EMBL/GenBank/DDBJ whole genome shotgun (WGS) entry which is preliminary data.</text>
</comment>
<dbReference type="CDD" id="cd13399">
    <property type="entry name" value="Slt35-like"/>
    <property type="match status" value="1"/>
</dbReference>